<gene>
    <name evidence="1" type="ORF">MICH65_0722</name>
</gene>
<dbReference type="GO" id="GO:0008168">
    <property type="term" value="F:methyltransferase activity"/>
    <property type="evidence" value="ECO:0007669"/>
    <property type="project" value="UniProtKB-KW"/>
</dbReference>
<keyword evidence="1" id="KW-0808">Transferase</keyword>
<reference evidence="2" key="1">
    <citation type="journal article" date="2020" name="Microorganisms">
        <title>Complete Genome of a Member of a New Bacterial Lineage in the Microgenomates Group Reveals an Unusual Nucleotide Composition Disparity Between Two Strands of DNA and Limited Metabolic Potential.</title>
        <authorList>
            <person name="Kadnikov V.V."/>
            <person name="Mardanov A.V."/>
            <person name="Beletsky A.V."/>
            <person name="Karnachuk O.V."/>
            <person name="Ravin N.V."/>
        </authorList>
    </citation>
    <scope>NUCLEOTIDE SEQUENCE [LARGE SCALE GENOMIC DNA]</scope>
</reference>
<dbReference type="AlphaFoldDB" id="A0A857N8Q5"/>
<accession>A0A857N8Q5</accession>
<evidence type="ECO:0000313" key="1">
    <source>
        <dbReference type="EMBL" id="QHO63703.1"/>
    </source>
</evidence>
<protein>
    <submittedName>
        <fullName evidence="1">rRNA methyltransferase</fullName>
    </submittedName>
</protein>
<dbReference type="EMBL" id="CP047901">
    <property type="protein sequence ID" value="QHO63703.1"/>
    <property type="molecule type" value="Genomic_DNA"/>
</dbReference>
<dbReference type="GO" id="GO:0032259">
    <property type="term" value="P:methylation"/>
    <property type="evidence" value="ECO:0007669"/>
    <property type="project" value="UniProtKB-KW"/>
</dbReference>
<name>A0A857N8Q5_9BACT</name>
<dbReference type="KEGG" id="caqa:MICH65_0722"/>
<keyword evidence="2" id="KW-1185">Reference proteome</keyword>
<proteinExistence type="predicted"/>
<keyword evidence="1" id="KW-0489">Methyltransferase</keyword>
<sequence length="124" mass="13349">MVLIVLGVFLSGCQIGGVPSVEKVKEESGVPTQQSVVDIEAVGEIDVAVTDEIAVPVRVSAGQDVLFVNSSEEVVRLTYMLDREITMDLGPGGKFNFVYPGGFAEVEFMWGDGGVVLQRRDVEE</sequence>
<organism evidence="1 2">
    <name type="scientific">Candidatus Chazhemtobacterium aquaticus</name>
    <dbReference type="NCBI Taxonomy" id="2715735"/>
    <lineage>
        <taxon>Bacteria</taxon>
        <taxon>Candidatus Chazhemtobacteraceae</taxon>
        <taxon>Candidatus Chazhemtobacterium</taxon>
    </lineage>
</organism>
<dbReference type="Proteomes" id="UP000463983">
    <property type="component" value="Chromosome"/>
</dbReference>
<evidence type="ECO:0000313" key="2">
    <source>
        <dbReference type="Proteomes" id="UP000463983"/>
    </source>
</evidence>